<evidence type="ECO:0000313" key="2">
    <source>
        <dbReference type="WBParaSite" id="ALUE_0000582301-mRNA-1"/>
    </source>
</evidence>
<dbReference type="WBParaSite" id="ALUE_0000582301-mRNA-1">
    <property type="protein sequence ID" value="ALUE_0000582301-mRNA-1"/>
    <property type="gene ID" value="ALUE_0000582301"/>
</dbReference>
<dbReference type="AlphaFoldDB" id="A0A0M3HT91"/>
<accession>A0A0M3HT91</accession>
<keyword evidence="1" id="KW-1185">Reference proteome</keyword>
<name>A0A0M3HT91_ASCLU</name>
<reference evidence="2" key="1">
    <citation type="submission" date="2017-02" db="UniProtKB">
        <authorList>
            <consortium name="WormBaseParasite"/>
        </authorList>
    </citation>
    <scope>IDENTIFICATION</scope>
</reference>
<proteinExistence type="predicted"/>
<organism evidence="1 2">
    <name type="scientific">Ascaris lumbricoides</name>
    <name type="common">Giant roundworm</name>
    <dbReference type="NCBI Taxonomy" id="6252"/>
    <lineage>
        <taxon>Eukaryota</taxon>
        <taxon>Metazoa</taxon>
        <taxon>Ecdysozoa</taxon>
        <taxon>Nematoda</taxon>
        <taxon>Chromadorea</taxon>
        <taxon>Rhabditida</taxon>
        <taxon>Spirurina</taxon>
        <taxon>Ascaridomorpha</taxon>
        <taxon>Ascaridoidea</taxon>
        <taxon>Ascarididae</taxon>
        <taxon>Ascaris</taxon>
    </lineage>
</organism>
<protein>
    <submittedName>
        <fullName evidence="2">28S ribosomal protein S24, mitochondrial</fullName>
    </submittedName>
</protein>
<dbReference type="Proteomes" id="UP000036681">
    <property type="component" value="Unplaced"/>
</dbReference>
<evidence type="ECO:0000313" key="1">
    <source>
        <dbReference type="Proteomes" id="UP000036681"/>
    </source>
</evidence>
<sequence>MTINRQVESRKTATSAKIPGVLRTEAYFAGKGLQDLKCNQERRFQFEKHIDPVSVISNRKCFLLCRVEPYCNQQHITHHTLKSDMSNLLVYAAVRYVGIPRMLVHTSACCYTVDRLKGRLFRVARVSRRSRTYDEDKIDEV</sequence>